<evidence type="ECO:0000313" key="2">
    <source>
        <dbReference type="Proteomes" id="UP000559027"/>
    </source>
</evidence>
<name>A0A8H5CR47_9AGAR</name>
<dbReference type="EMBL" id="JAACJO010000031">
    <property type="protein sequence ID" value="KAF5346476.1"/>
    <property type="molecule type" value="Genomic_DNA"/>
</dbReference>
<dbReference type="Proteomes" id="UP000559027">
    <property type="component" value="Unassembled WGS sequence"/>
</dbReference>
<evidence type="ECO:0000313" key="1">
    <source>
        <dbReference type="EMBL" id="KAF5346476.1"/>
    </source>
</evidence>
<keyword evidence="2" id="KW-1185">Reference proteome</keyword>
<dbReference type="Gene3D" id="3.80.10.10">
    <property type="entry name" value="Ribonuclease Inhibitor"/>
    <property type="match status" value="1"/>
</dbReference>
<comment type="caution">
    <text evidence="1">The sequence shown here is derived from an EMBL/GenBank/DDBJ whole genome shotgun (WGS) entry which is preliminary data.</text>
</comment>
<proteinExistence type="predicted"/>
<sequence>MEHVGMTENNTYISLSTEHQDHTSVLPAEILATVFDLAYGGARRTSKKLVPCAVCSRWRGIAWYYRLLWKDFKFPLGAPYKQIDRLFELHAQNAGDMPLFVEVQHCSSNDVFNRLYECIFGKYSSRIASLELRGIGQSTWEIIQSISASSPFPHLRTLKLWTDPPAGGENELSEWCSHFPNVRNLWFGNPFFAVHDVFHMEHITSLSFTEIHPDTAVYLLSRSTNLVTFIADYVDSSEDKPDYLPNPVLSRDVVLPHLHNFTWFDRTYGSVPETTPVHHLRLPAVRHLHWHWREYGITTGCWASWQRCFRSMKNLETLRLEMEAEGEYYVPRILPIFARLPLRQLSIGVCCMPRWNWEECIDYLDLDINPKRPLFPALETLKFTMITGWGPGYTSENLVVWNPIINMLASRRKPGLPEGHAPLQYFHIDSEWFVHCSSWRCVDSSWRSQHYLSLREIFKNRLVYNGKDIDLIIAECQDAREEKDGELLLLSLKDF</sequence>
<accession>A0A8H5CR47</accession>
<protein>
    <recommendedName>
        <fullName evidence="3">F-box domain-containing protein</fullName>
    </recommendedName>
</protein>
<dbReference type="InterPro" id="IPR032675">
    <property type="entry name" value="LRR_dom_sf"/>
</dbReference>
<reference evidence="1 2" key="1">
    <citation type="journal article" date="2020" name="ISME J.">
        <title>Uncovering the hidden diversity of litter-decomposition mechanisms in mushroom-forming fungi.</title>
        <authorList>
            <person name="Floudas D."/>
            <person name="Bentzer J."/>
            <person name="Ahren D."/>
            <person name="Johansson T."/>
            <person name="Persson P."/>
            <person name="Tunlid A."/>
        </authorList>
    </citation>
    <scope>NUCLEOTIDE SEQUENCE [LARGE SCALE GENOMIC DNA]</scope>
    <source>
        <strain evidence="1 2">CBS 146.42</strain>
    </source>
</reference>
<evidence type="ECO:0008006" key="3">
    <source>
        <dbReference type="Google" id="ProtNLM"/>
    </source>
</evidence>
<gene>
    <name evidence="1" type="ORF">D9756_010096</name>
</gene>
<organism evidence="1 2">
    <name type="scientific">Leucocoprinus leucothites</name>
    <dbReference type="NCBI Taxonomy" id="201217"/>
    <lineage>
        <taxon>Eukaryota</taxon>
        <taxon>Fungi</taxon>
        <taxon>Dikarya</taxon>
        <taxon>Basidiomycota</taxon>
        <taxon>Agaricomycotina</taxon>
        <taxon>Agaricomycetes</taxon>
        <taxon>Agaricomycetidae</taxon>
        <taxon>Agaricales</taxon>
        <taxon>Agaricineae</taxon>
        <taxon>Agaricaceae</taxon>
        <taxon>Leucocoprinus</taxon>
    </lineage>
</organism>
<dbReference type="AlphaFoldDB" id="A0A8H5CR47"/>
<dbReference type="OrthoDB" id="2851736at2759"/>
<dbReference type="SUPFAM" id="SSF52047">
    <property type="entry name" value="RNI-like"/>
    <property type="match status" value="1"/>
</dbReference>